<dbReference type="AlphaFoldDB" id="A0A7D7NBQ0"/>
<evidence type="ECO:0000313" key="2">
    <source>
        <dbReference type="EMBL" id="QMT40378.1"/>
    </source>
</evidence>
<protein>
    <recommendedName>
        <fullName evidence="1">Protein Smg homolog</fullName>
    </recommendedName>
</protein>
<evidence type="ECO:0000256" key="1">
    <source>
        <dbReference type="HAMAP-Rule" id="MF_00598"/>
    </source>
</evidence>
<name>A0A7D7NBQ0_9NEIS</name>
<dbReference type="Proteomes" id="UP000514752">
    <property type="component" value="Chromosome"/>
</dbReference>
<dbReference type="PANTHER" id="PTHR38692">
    <property type="entry name" value="PROTEIN SMG"/>
    <property type="match status" value="1"/>
</dbReference>
<accession>A0A7D7NBQ0</accession>
<dbReference type="PANTHER" id="PTHR38692:SF1">
    <property type="entry name" value="PROTEIN SMG"/>
    <property type="match status" value="1"/>
</dbReference>
<dbReference type="Pfam" id="PF04361">
    <property type="entry name" value="DUF494"/>
    <property type="match status" value="1"/>
</dbReference>
<reference evidence="2 3" key="1">
    <citation type="submission" date="2020-07" db="EMBL/GenBank/DDBJ databases">
        <title>Genomic diversity of species in the Neisseriaceae family.</title>
        <authorList>
            <person name="Vincent A.T."/>
            <person name="Bernet E."/>
            <person name="Veyrier F.J."/>
        </authorList>
    </citation>
    <scope>NUCLEOTIDE SEQUENCE [LARGE SCALE GENOMIC DNA]</scope>
    <source>
        <strain evidence="2 3">DSM 22244</strain>
    </source>
</reference>
<gene>
    <name evidence="1" type="primary">smg</name>
    <name evidence="2" type="ORF">H3L94_11210</name>
</gene>
<dbReference type="KEGG" id="nsg:H3L94_11210"/>
<dbReference type="RefSeq" id="WP_009119215.1">
    <property type="nucleotide sequence ID" value="NZ_CP059567.1"/>
</dbReference>
<proteinExistence type="inferred from homology"/>
<dbReference type="EMBL" id="CP059567">
    <property type="protein sequence ID" value="QMT40378.1"/>
    <property type="molecule type" value="Genomic_DNA"/>
</dbReference>
<dbReference type="HAMAP" id="MF_00598">
    <property type="entry name" value="Smg"/>
    <property type="match status" value="1"/>
</dbReference>
<sequence>MIDVIAFLLENFRDFDACPPNEDLCGLLEQEGFHNDDINDMLLFLDILQERSRMEQKHFSHAHAIRVYLPEERDAVPCEALGLLHFLEQNGALLPEQREFVLMALLHLSHEHELTLQHAKVLALLVLWADKSELPILIGDDLMAAVLQDKVLIN</sequence>
<evidence type="ECO:0000313" key="3">
    <source>
        <dbReference type="Proteomes" id="UP000514752"/>
    </source>
</evidence>
<comment type="similarity">
    <text evidence="1">Belongs to the Smg family.</text>
</comment>
<organism evidence="2 3">
    <name type="scientific">Neisseria shayeganii</name>
    <dbReference type="NCBI Taxonomy" id="607712"/>
    <lineage>
        <taxon>Bacteria</taxon>
        <taxon>Pseudomonadati</taxon>
        <taxon>Pseudomonadota</taxon>
        <taxon>Betaproteobacteria</taxon>
        <taxon>Neisseriales</taxon>
        <taxon>Neisseriaceae</taxon>
        <taxon>Neisseria</taxon>
    </lineage>
</organism>
<dbReference type="InterPro" id="IPR007456">
    <property type="entry name" value="Smg"/>
</dbReference>